<evidence type="ECO:0000256" key="1">
    <source>
        <dbReference type="SAM" id="Coils"/>
    </source>
</evidence>
<dbReference type="Pfam" id="PF03732">
    <property type="entry name" value="Retrotrans_gag"/>
    <property type="match status" value="1"/>
</dbReference>
<name>A0ABQ5FAC4_9ASTR</name>
<evidence type="ECO:0000313" key="4">
    <source>
        <dbReference type="EMBL" id="GJT60134.1"/>
    </source>
</evidence>
<comment type="caution">
    <text evidence="4">The sequence shown here is derived from an EMBL/GenBank/DDBJ whole genome shotgun (WGS) entry which is preliminary data.</text>
</comment>
<protein>
    <submittedName>
        <fullName evidence="4">Zinc finger, CCHC-type containing protein</fullName>
    </submittedName>
</protein>
<keyword evidence="1" id="KW-0175">Coiled coil</keyword>
<feature type="coiled-coil region" evidence="1">
    <location>
        <begin position="147"/>
        <end position="182"/>
    </location>
</feature>
<feature type="domain" description="Retrotransposon gag" evidence="3">
    <location>
        <begin position="50"/>
        <end position="129"/>
    </location>
</feature>
<sequence>MRDENPICTLGDYSKPSHEGYRITIKLHVGNNVVPLQSDTIRLVQIKTSSKWLERLPAGSITTWADLTTRFFAQFFPPGRTAKLRNDILMFQQHHGESLSEAWTRFKELQQKVPHHGIDLWLQVQIFYDHVNPVTRRTIDQSTGGKLRDRNAKLEKALDDFESHQEKRLSHLRTQLEQQQDNMIGKINLLWKTVFEKLNDAPVLESAGNSMASKNTASISHIEREELRRKGIKSLSKVFSPKYLSPASIIELDKNLSSPKHVHFINSIVILSEESGAEEGETMTYITPEHDHNITKEAKDKVKEVIDEEESEVETDEEIEEILEEEEEDEDGEYFNSFPTMKELTHHEWLLKNP</sequence>
<dbReference type="InterPro" id="IPR005162">
    <property type="entry name" value="Retrotrans_gag_dom"/>
</dbReference>
<reference evidence="4" key="1">
    <citation type="journal article" date="2022" name="Int. J. Mol. Sci.">
        <title>Draft Genome of Tanacetum Coccineum: Genomic Comparison of Closely Related Tanacetum-Family Plants.</title>
        <authorList>
            <person name="Yamashiro T."/>
            <person name="Shiraishi A."/>
            <person name="Nakayama K."/>
            <person name="Satake H."/>
        </authorList>
    </citation>
    <scope>NUCLEOTIDE SEQUENCE</scope>
</reference>
<dbReference type="EMBL" id="BQNB010017171">
    <property type="protein sequence ID" value="GJT60134.1"/>
    <property type="molecule type" value="Genomic_DNA"/>
</dbReference>
<dbReference type="Proteomes" id="UP001151760">
    <property type="component" value="Unassembled WGS sequence"/>
</dbReference>
<dbReference type="PANTHER" id="PTHR33223:SF11">
    <property type="entry name" value="ELEMENT PROTEIN, PUTATIVE-RELATED"/>
    <property type="match status" value="1"/>
</dbReference>
<gene>
    <name evidence="4" type="ORF">Tco_1003667</name>
</gene>
<proteinExistence type="predicted"/>
<accession>A0ABQ5FAC4</accession>
<dbReference type="PANTHER" id="PTHR33223">
    <property type="entry name" value="CCHC-TYPE DOMAIN-CONTAINING PROTEIN"/>
    <property type="match status" value="1"/>
</dbReference>
<reference evidence="4" key="2">
    <citation type="submission" date="2022-01" db="EMBL/GenBank/DDBJ databases">
        <authorList>
            <person name="Yamashiro T."/>
            <person name="Shiraishi A."/>
            <person name="Satake H."/>
            <person name="Nakayama K."/>
        </authorList>
    </citation>
    <scope>NUCLEOTIDE SEQUENCE</scope>
</reference>
<evidence type="ECO:0000259" key="3">
    <source>
        <dbReference type="Pfam" id="PF03732"/>
    </source>
</evidence>
<keyword evidence="5" id="KW-1185">Reference proteome</keyword>
<feature type="region of interest" description="Disordered" evidence="2">
    <location>
        <begin position="306"/>
        <end position="332"/>
    </location>
</feature>
<evidence type="ECO:0000313" key="5">
    <source>
        <dbReference type="Proteomes" id="UP001151760"/>
    </source>
</evidence>
<evidence type="ECO:0000256" key="2">
    <source>
        <dbReference type="SAM" id="MobiDB-lite"/>
    </source>
</evidence>
<organism evidence="4 5">
    <name type="scientific">Tanacetum coccineum</name>
    <dbReference type="NCBI Taxonomy" id="301880"/>
    <lineage>
        <taxon>Eukaryota</taxon>
        <taxon>Viridiplantae</taxon>
        <taxon>Streptophyta</taxon>
        <taxon>Embryophyta</taxon>
        <taxon>Tracheophyta</taxon>
        <taxon>Spermatophyta</taxon>
        <taxon>Magnoliopsida</taxon>
        <taxon>eudicotyledons</taxon>
        <taxon>Gunneridae</taxon>
        <taxon>Pentapetalae</taxon>
        <taxon>asterids</taxon>
        <taxon>campanulids</taxon>
        <taxon>Asterales</taxon>
        <taxon>Asteraceae</taxon>
        <taxon>Asteroideae</taxon>
        <taxon>Anthemideae</taxon>
        <taxon>Anthemidinae</taxon>
        <taxon>Tanacetum</taxon>
    </lineage>
</organism>